<dbReference type="PANTHER" id="PTHR44591">
    <property type="entry name" value="STRESS RESPONSE REGULATOR PROTEIN 1"/>
    <property type="match status" value="1"/>
</dbReference>
<name>A0ABX1M0P6_9CYAN</name>
<proteinExistence type="predicted"/>
<keyword evidence="5" id="KW-1185">Reference proteome</keyword>
<sequence>MIAMTGSLPNSDFVSTNVPNTLADGQVVRNATLHILLAAMRVMSRFTGVIQVETKHHRWKLLLRGGGLVLAEEEGQVIPTLVRKYNNKGINFSRIPAWEQRQSNRPYCYPFVSNVYKKYPDITKEVLKEVILENLLALHLEDKFSFVWYPASDLQTNLPVLPLSMLENAIANEVKQWQKFECVKHPYQVVQLVDAANLLARVGNDNFPLFAKVTTGQDRISAIADTFKQPIYRTALLLDKLAQKDIVSIVELPDRRADNALADRYLLTTPTVNKNEPKVFIVDDSPVLLQQMQRLLTNWGYQVSSTDDAEAATERILEYKPSIVFIDINMPSLNGFDLIKQIRRQRELASLALVLVTAENSMTNNFRARWANCRFLAKPRSSSDTPKFRDELRNLLRETAPLSTDTLV</sequence>
<evidence type="ECO:0000256" key="1">
    <source>
        <dbReference type="ARBA" id="ARBA00022553"/>
    </source>
</evidence>
<dbReference type="SMART" id="SM00448">
    <property type="entry name" value="REC"/>
    <property type="match status" value="1"/>
</dbReference>
<dbReference type="InterPro" id="IPR050595">
    <property type="entry name" value="Bact_response_regulator"/>
</dbReference>
<organism evidence="4 5">
    <name type="scientific">Pseudanabaena yagii GIHE-NHR1</name>
    <dbReference type="NCBI Taxonomy" id="2722753"/>
    <lineage>
        <taxon>Bacteria</taxon>
        <taxon>Bacillati</taxon>
        <taxon>Cyanobacteriota</taxon>
        <taxon>Cyanophyceae</taxon>
        <taxon>Pseudanabaenales</taxon>
        <taxon>Pseudanabaenaceae</taxon>
        <taxon>Pseudanabaena</taxon>
        <taxon>Pseudanabaena yagii</taxon>
    </lineage>
</organism>
<evidence type="ECO:0000313" key="4">
    <source>
        <dbReference type="EMBL" id="NMF60780.1"/>
    </source>
</evidence>
<evidence type="ECO:0000313" key="5">
    <source>
        <dbReference type="Proteomes" id="UP000738376"/>
    </source>
</evidence>
<dbReference type="Gene3D" id="3.40.50.2300">
    <property type="match status" value="1"/>
</dbReference>
<reference evidence="4 5" key="1">
    <citation type="submission" date="2020-03" db="EMBL/GenBank/DDBJ databases">
        <title>Draft Genome Sequence of 2-Methylisoborneol Producing Pseudanabaena yagii Strain GIHE-NHR1 Isolated from North Han River in South Korea.</title>
        <authorList>
            <person name="Jeong J."/>
        </authorList>
    </citation>
    <scope>NUCLEOTIDE SEQUENCE [LARGE SCALE GENOMIC DNA]</scope>
    <source>
        <strain evidence="4 5">GIHE-NHR1</strain>
    </source>
</reference>
<accession>A0ABX1M0P6</accession>
<dbReference type="InterPro" id="IPR001789">
    <property type="entry name" value="Sig_transdc_resp-reg_receiver"/>
</dbReference>
<dbReference type="Proteomes" id="UP000738376">
    <property type="component" value="Unassembled WGS sequence"/>
</dbReference>
<comment type="caution">
    <text evidence="4">The sequence shown here is derived from an EMBL/GenBank/DDBJ whole genome shotgun (WGS) entry which is preliminary data.</text>
</comment>
<feature type="domain" description="Response regulatory" evidence="3">
    <location>
        <begin position="278"/>
        <end position="393"/>
    </location>
</feature>
<dbReference type="SUPFAM" id="SSF52172">
    <property type="entry name" value="CheY-like"/>
    <property type="match status" value="1"/>
</dbReference>
<dbReference type="Pfam" id="PF00072">
    <property type="entry name" value="Response_reg"/>
    <property type="match status" value="1"/>
</dbReference>
<dbReference type="PROSITE" id="PS50110">
    <property type="entry name" value="RESPONSE_REGULATORY"/>
    <property type="match status" value="1"/>
</dbReference>
<dbReference type="PANTHER" id="PTHR44591:SF23">
    <property type="entry name" value="CHEY SUBFAMILY"/>
    <property type="match status" value="1"/>
</dbReference>
<feature type="modified residue" description="4-aspartylphosphate" evidence="2">
    <location>
        <position position="327"/>
    </location>
</feature>
<evidence type="ECO:0000256" key="2">
    <source>
        <dbReference type="PROSITE-ProRule" id="PRU00169"/>
    </source>
</evidence>
<dbReference type="InterPro" id="IPR011006">
    <property type="entry name" value="CheY-like_superfamily"/>
</dbReference>
<gene>
    <name evidence="4" type="ORF">HC246_22825</name>
</gene>
<keyword evidence="1 2" id="KW-0597">Phosphoprotein</keyword>
<dbReference type="CDD" id="cd00156">
    <property type="entry name" value="REC"/>
    <property type="match status" value="1"/>
</dbReference>
<evidence type="ECO:0000259" key="3">
    <source>
        <dbReference type="PROSITE" id="PS50110"/>
    </source>
</evidence>
<protein>
    <submittedName>
        <fullName evidence="4">Response regulator</fullName>
    </submittedName>
</protein>
<dbReference type="EMBL" id="JAAVJL010000004">
    <property type="protein sequence ID" value="NMF60780.1"/>
    <property type="molecule type" value="Genomic_DNA"/>
</dbReference>